<dbReference type="PROSITE" id="PS51340">
    <property type="entry name" value="MOSC"/>
    <property type="match status" value="1"/>
</dbReference>
<dbReference type="InterPro" id="IPR005302">
    <property type="entry name" value="MoCF_Sase_C"/>
</dbReference>
<dbReference type="Pfam" id="PF03476">
    <property type="entry name" value="MOSC_N"/>
    <property type="match status" value="1"/>
</dbReference>
<sequence length="346" mass="39233">MSRVLASNYPTPIILTTILSTAVFVYYFVKRNFGYAKEYVKVGKVSKLVVHPIKSCRGVEVDQVTITKTGVKYGTFRDRAWVVIDKDGKMVNLAKVPQLITIKTSFEDDRFLVLGNKLSETIKIDVRINVREDDKVIHTNVYGGDIDGIDCGDDVANFLSRSVGVEGLRLIQHVEELDTRPSRSSGHRTADVEARYRVLYQNYSNIHLTTEKSLSELNQRIVKNSGRDKVVSSDHFRANIVVGASKAWDEDHWAQLRFVDSKGLESQVSLYQLQNCERCIQTTVSRDSAKKLSEPLKTLRTFRKPTHPDDIKRLGERPLFGCIFATDNEGVIKRGDDILALRLKRI</sequence>
<dbReference type="GO" id="GO:0003824">
    <property type="term" value="F:catalytic activity"/>
    <property type="evidence" value="ECO:0007669"/>
    <property type="project" value="InterPro"/>
</dbReference>
<dbReference type="SUPFAM" id="SSF50800">
    <property type="entry name" value="PK beta-barrel domain-like"/>
    <property type="match status" value="1"/>
</dbReference>
<organism evidence="3 4">
    <name type="scientific">Pseudolycoriella hygida</name>
    <dbReference type="NCBI Taxonomy" id="35572"/>
    <lineage>
        <taxon>Eukaryota</taxon>
        <taxon>Metazoa</taxon>
        <taxon>Ecdysozoa</taxon>
        <taxon>Arthropoda</taxon>
        <taxon>Hexapoda</taxon>
        <taxon>Insecta</taxon>
        <taxon>Pterygota</taxon>
        <taxon>Neoptera</taxon>
        <taxon>Endopterygota</taxon>
        <taxon>Diptera</taxon>
        <taxon>Nematocera</taxon>
        <taxon>Sciaroidea</taxon>
        <taxon>Sciaridae</taxon>
        <taxon>Pseudolycoriella</taxon>
    </lineage>
</organism>
<reference evidence="3" key="1">
    <citation type="submission" date="2022-07" db="EMBL/GenBank/DDBJ databases">
        <authorList>
            <person name="Trinca V."/>
            <person name="Uliana J.V.C."/>
            <person name="Torres T.T."/>
            <person name="Ward R.J."/>
            <person name="Monesi N."/>
        </authorList>
    </citation>
    <scope>NUCLEOTIDE SEQUENCE</scope>
    <source>
        <strain evidence="3">HSMRA1968</strain>
        <tissue evidence="3">Whole embryos</tissue>
    </source>
</reference>
<gene>
    <name evidence="3" type="primary">MTARC2</name>
    <name evidence="3" type="ORF">Bhyg_09148</name>
</gene>
<dbReference type="GO" id="GO:0030151">
    <property type="term" value="F:molybdenum ion binding"/>
    <property type="evidence" value="ECO:0007669"/>
    <property type="project" value="InterPro"/>
</dbReference>
<feature type="domain" description="MOSC" evidence="2">
    <location>
        <begin position="169"/>
        <end position="341"/>
    </location>
</feature>
<accession>A0A9Q0N771</accession>
<dbReference type="InterPro" id="IPR011037">
    <property type="entry name" value="Pyrv_Knase-like_insert_dom_sf"/>
</dbReference>
<keyword evidence="1" id="KW-0812">Transmembrane</keyword>
<dbReference type="GO" id="GO:0030170">
    <property type="term" value="F:pyridoxal phosphate binding"/>
    <property type="evidence" value="ECO:0007669"/>
    <property type="project" value="InterPro"/>
</dbReference>
<dbReference type="Pfam" id="PF03473">
    <property type="entry name" value="MOSC"/>
    <property type="match status" value="1"/>
</dbReference>
<dbReference type="EMBL" id="WJQU01000002">
    <property type="protein sequence ID" value="KAJ6644181.1"/>
    <property type="molecule type" value="Genomic_DNA"/>
</dbReference>
<proteinExistence type="predicted"/>
<feature type="transmembrane region" description="Helical" evidence="1">
    <location>
        <begin position="12"/>
        <end position="29"/>
    </location>
</feature>
<evidence type="ECO:0000313" key="3">
    <source>
        <dbReference type="EMBL" id="KAJ6644181.1"/>
    </source>
</evidence>
<dbReference type="PANTHER" id="PTHR14237:SF19">
    <property type="entry name" value="MITOCHONDRIAL AMIDOXIME REDUCING COMPONENT 1"/>
    <property type="match status" value="1"/>
</dbReference>
<name>A0A9Q0N771_9DIPT</name>
<keyword evidence="1" id="KW-1133">Transmembrane helix</keyword>
<evidence type="ECO:0000313" key="4">
    <source>
        <dbReference type="Proteomes" id="UP001151699"/>
    </source>
</evidence>
<comment type="caution">
    <text evidence="3">The sequence shown here is derived from an EMBL/GenBank/DDBJ whole genome shotgun (WGS) entry which is preliminary data.</text>
</comment>
<keyword evidence="1" id="KW-0472">Membrane</keyword>
<dbReference type="OrthoDB" id="17255at2759"/>
<evidence type="ECO:0000259" key="2">
    <source>
        <dbReference type="PROSITE" id="PS51340"/>
    </source>
</evidence>
<dbReference type="SUPFAM" id="SSF141673">
    <property type="entry name" value="MOSC N-terminal domain-like"/>
    <property type="match status" value="1"/>
</dbReference>
<protein>
    <submittedName>
        <fullName evidence="3">Mitochondrial amidoxime reducing component 2</fullName>
    </submittedName>
</protein>
<keyword evidence="4" id="KW-1185">Reference proteome</keyword>
<dbReference type="Proteomes" id="UP001151699">
    <property type="component" value="Chromosome B"/>
</dbReference>
<dbReference type="PANTHER" id="PTHR14237">
    <property type="entry name" value="MOLYBDOPTERIN COFACTOR SULFURASE MOSC"/>
    <property type="match status" value="1"/>
</dbReference>
<dbReference type="InterPro" id="IPR005303">
    <property type="entry name" value="MOCOS_middle"/>
</dbReference>
<evidence type="ECO:0000256" key="1">
    <source>
        <dbReference type="SAM" id="Phobius"/>
    </source>
</evidence>
<dbReference type="AlphaFoldDB" id="A0A9Q0N771"/>